<comment type="caution">
    <text evidence="3">The sequence shown here is derived from an EMBL/GenBank/DDBJ whole genome shotgun (WGS) entry which is preliminary data.</text>
</comment>
<dbReference type="RefSeq" id="WP_346160800.1">
    <property type="nucleotide sequence ID" value="NZ_BAAABZ010000071.1"/>
</dbReference>
<dbReference type="EMBL" id="BAAABZ010000071">
    <property type="protein sequence ID" value="GAA0554173.1"/>
    <property type="molecule type" value="Genomic_DNA"/>
</dbReference>
<gene>
    <name evidence="3" type="ORF">GCM10010390_65310</name>
</gene>
<reference evidence="3 4" key="1">
    <citation type="journal article" date="2019" name="Int. J. Syst. Evol. Microbiol.">
        <title>The Global Catalogue of Microorganisms (GCM) 10K type strain sequencing project: providing services to taxonomists for standard genome sequencing and annotation.</title>
        <authorList>
            <consortium name="The Broad Institute Genomics Platform"/>
            <consortium name="The Broad Institute Genome Sequencing Center for Infectious Disease"/>
            <person name="Wu L."/>
            <person name="Ma J."/>
        </authorList>
    </citation>
    <scope>NUCLEOTIDE SEQUENCE [LARGE SCALE GENOMIC DNA]</scope>
    <source>
        <strain evidence="3 4">JCM 5052</strain>
    </source>
</reference>
<evidence type="ECO:0000313" key="3">
    <source>
        <dbReference type="EMBL" id="GAA0554173.1"/>
    </source>
</evidence>
<name>A0ABN1DWS4_9ACTN</name>
<evidence type="ECO:0000256" key="2">
    <source>
        <dbReference type="SAM" id="MobiDB-lite"/>
    </source>
</evidence>
<keyword evidence="4" id="KW-1185">Reference proteome</keyword>
<evidence type="ECO:0000256" key="1">
    <source>
        <dbReference type="SAM" id="Coils"/>
    </source>
</evidence>
<proteinExistence type="predicted"/>
<feature type="coiled-coil region" evidence="1">
    <location>
        <begin position="167"/>
        <end position="201"/>
    </location>
</feature>
<keyword evidence="1" id="KW-0175">Coiled coil</keyword>
<feature type="region of interest" description="Disordered" evidence="2">
    <location>
        <begin position="80"/>
        <end position="106"/>
    </location>
</feature>
<dbReference type="Proteomes" id="UP001501576">
    <property type="component" value="Unassembled WGS sequence"/>
</dbReference>
<sequence length="229" mass="25181">MINETERPAAAAPFPLPALLARLEADRARAAQNAADTWRKKVARVFEGEEGAFRTAIEYTIHAFYGLEAAVAYHRNGALPSGSWRSGGGHTVTGPAGTPDEDPLDDGLREQYAEALDRARIWHGPDGAWGIAETPALTDAVLGVRDREMEKLRADRDRLASDFRRWMGRLSQKVLDERKRAEKAENAVADVCAECDAMEKAMSAGHASLHRLREHIGRIRDALGTREAS</sequence>
<protein>
    <submittedName>
        <fullName evidence="3">Uncharacterized protein</fullName>
    </submittedName>
</protein>
<evidence type="ECO:0000313" key="4">
    <source>
        <dbReference type="Proteomes" id="UP001501576"/>
    </source>
</evidence>
<organism evidence="3 4">
    <name type="scientific">Streptomyces mordarskii</name>
    <dbReference type="NCBI Taxonomy" id="1226758"/>
    <lineage>
        <taxon>Bacteria</taxon>
        <taxon>Bacillati</taxon>
        <taxon>Actinomycetota</taxon>
        <taxon>Actinomycetes</taxon>
        <taxon>Kitasatosporales</taxon>
        <taxon>Streptomycetaceae</taxon>
        <taxon>Streptomyces</taxon>
    </lineage>
</organism>
<accession>A0ABN1DWS4</accession>